<dbReference type="SUPFAM" id="SSF57959">
    <property type="entry name" value="Leucine zipper domain"/>
    <property type="match status" value="1"/>
</dbReference>
<dbReference type="PROSITE" id="PS50217">
    <property type="entry name" value="BZIP"/>
    <property type="match status" value="1"/>
</dbReference>
<dbReference type="PANTHER" id="PTHR47416">
    <property type="entry name" value="BASIC-LEUCINE ZIPPER TRANSCRIPTION FACTOR F-RELATED"/>
    <property type="match status" value="1"/>
</dbReference>
<dbReference type="SMART" id="SM00338">
    <property type="entry name" value="BRLZ"/>
    <property type="match status" value="1"/>
</dbReference>
<comment type="caution">
    <text evidence="11">The sequence shown here is derived from an EMBL/GenBank/DDBJ whole genome shotgun (WGS) entry which is preliminary data.</text>
</comment>
<dbReference type="Pfam" id="PF00170">
    <property type="entry name" value="bZIP_1"/>
    <property type="match status" value="1"/>
</dbReference>
<gene>
    <name evidence="11" type="ORF">H6P81_001115</name>
</gene>
<comment type="subcellular location">
    <subcellularLocation>
        <location evidence="2">Endoplasmic reticulum membrane</location>
        <topology evidence="2">Single-pass membrane protein</topology>
    </subcellularLocation>
    <subcellularLocation>
        <location evidence="1">Nucleus</location>
    </subcellularLocation>
</comment>
<keyword evidence="5" id="KW-0238">DNA-binding</keyword>
<feature type="domain" description="BZIP" evidence="10">
    <location>
        <begin position="156"/>
        <end position="219"/>
    </location>
</feature>
<keyword evidence="7" id="KW-0539">Nucleus</keyword>
<comment type="similarity">
    <text evidence="3">Belongs to the bZIP family.</text>
</comment>
<evidence type="ECO:0000256" key="1">
    <source>
        <dbReference type="ARBA" id="ARBA00004123"/>
    </source>
</evidence>
<dbReference type="GO" id="GO:0005634">
    <property type="term" value="C:nucleus"/>
    <property type="evidence" value="ECO:0007669"/>
    <property type="project" value="UniProtKB-SubCell"/>
</dbReference>
<keyword evidence="9" id="KW-0812">Transmembrane</keyword>
<evidence type="ECO:0000256" key="4">
    <source>
        <dbReference type="ARBA" id="ARBA00023015"/>
    </source>
</evidence>
<protein>
    <recommendedName>
        <fullName evidence="10">BZIP domain-containing protein</fullName>
    </recommendedName>
</protein>
<dbReference type="GO" id="GO:0003677">
    <property type="term" value="F:DNA binding"/>
    <property type="evidence" value="ECO:0007669"/>
    <property type="project" value="UniProtKB-KW"/>
</dbReference>
<evidence type="ECO:0000313" key="12">
    <source>
        <dbReference type="Proteomes" id="UP000825729"/>
    </source>
</evidence>
<dbReference type="GO" id="GO:0003700">
    <property type="term" value="F:DNA-binding transcription factor activity"/>
    <property type="evidence" value="ECO:0007669"/>
    <property type="project" value="InterPro"/>
</dbReference>
<dbReference type="PROSITE" id="PS00036">
    <property type="entry name" value="BZIP_BASIC"/>
    <property type="match status" value="1"/>
</dbReference>
<dbReference type="EMBL" id="JAINDJ010000002">
    <property type="protein sequence ID" value="KAG9456607.1"/>
    <property type="molecule type" value="Genomic_DNA"/>
</dbReference>
<keyword evidence="4" id="KW-0805">Transcription regulation</keyword>
<evidence type="ECO:0000256" key="5">
    <source>
        <dbReference type="ARBA" id="ARBA00023125"/>
    </source>
</evidence>
<dbReference type="AlphaFoldDB" id="A0AAV7F638"/>
<feature type="region of interest" description="Disordered" evidence="8">
    <location>
        <begin position="90"/>
        <end position="173"/>
    </location>
</feature>
<evidence type="ECO:0000259" key="10">
    <source>
        <dbReference type="PROSITE" id="PS50217"/>
    </source>
</evidence>
<keyword evidence="9" id="KW-1133">Transmembrane helix</keyword>
<evidence type="ECO:0000256" key="8">
    <source>
        <dbReference type="SAM" id="MobiDB-lite"/>
    </source>
</evidence>
<dbReference type="PANTHER" id="PTHR47416:SF8">
    <property type="entry name" value="BASIC-LEUCINE ZIPPER TRANSCRIPTION FACTOR E-RELATED"/>
    <property type="match status" value="1"/>
</dbReference>
<evidence type="ECO:0000256" key="2">
    <source>
        <dbReference type="ARBA" id="ARBA00004389"/>
    </source>
</evidence>
<keyword evidence="12" id="KW-1185">Reference proteome</keyword>
<feature type="compositionally biased region" description="Basic and acidic residues" evidence="8">
    <location>
        <begin position="97"/>
        <end position="121"/>
    </location>
</feature>
<dbReference type="Proteomes" id="UP000825729">
    <property type="component" value="Unassembled WGS sequence"/>
</dbReference>
<feature type="transmembrane region" description="Helical" evidence="9">
    <location>
        <begin position="236"/>
        <end position="255"/>
    </location>
</feature>
<proteinExistence type="inferred from homology"/>
<feature type="transmembrane region" description="Helical" evidence="9">
    <location>
        <begin position="306"/>
        <end position="323"/>
    </location>
</feature>
<name>A0AAV7F638_ARIFI</name>
<organism evidence="11 12">
    <name type="scientific">Aristolochia fimbriata</name>
    <name type="common">White veined hardy Dutchman's pipe vine</name>
    <dbReference type="NCBI Taxonomy" id="158543"/>
    <lineage>
        <taxon>Eukaryota</taxon>
        <taxon>Viridiplantae</taxon>
        <taxon>Streptophyta</taxon>
        <taxon>Embryophyta</taxon>
        <taxon>Tracheophyta</taxon>
        <taxon>Spermatophyta</taxon>
        <taxon>Magnoliopsida</taxon>
        <taxon>Magnoliidae</taxon>
        <taxon>Piperales</taxon>
        <taxon>Aristolochiaceae</taxon>
        <taxon>Aristolochia</taxon>
    </lineage>
</organism>
<evidence type="ECO:0000256" key="7">
    <source>
        <dbReference type="ARBA" id="ARBA00023242"/>
    </source>
</evidence>
<reference evidence="11 12" key="1">
    <citation type="submission" date="2021-07" db="EMBL/GenBank/DDBJ databases">
        <title>The Aristolochia fimbriata genome: insights into angiosperm evolution, floral development and chemical biosynthesis.</title>
        <authorList>
            <person name="Jiao Y."/>
        </authorList>
    </citation>
    <scope>NUCLEOTIDE SEQUENCE [LARGE SCALE GENOMIC DNA]</scope>
    <source>
        <strain evidence="11">IBCAS-2021</strain>
        <tissue evidence="11">Leaf</tissue>
    </source>
</reference>
<dbReference type="InterPro" id="IPR046347">
    <property type="entry name" value="bZIP_sf"/>
</dbReference>
<evidence type="ECO:0000256" key="6">
    <source>
        <dbReference type="ARBA" id="ARBA00023163"/>
    </source>
</evidence>
<keyword evidence="9" id="KW-0472">Membrane</keyword>
<accession>A0AAV7F638</accession>
<evidence type="ECO:0000313" key="11">
    <source>
        <dbReference type="EMBL" id="KAG9456607.1"/>
    </source>
</evidence>
<keyword evidence="6" id="KW-0804">Transcription</keyword>
<dbReference type="GO" id="GO:0005789">
    <property type="term" value="C:endoplasmic reticulum membrane"/>
    <property type="evidence" value="ECO:0007669"/>
    <property type="project" value="UniProtKB-SubCell"/>
</dbReference>
<dbReference type="CDD" id="cd14704">
    <property type="entry name" value="bZIP_HY5-like"/>
    <property type="match status" value="1"/>
</dbReference>
<dbReference type="InterPro" id="IPR004827">
    <property type="entry name" value="bZIP"/>
</dbReference>
<evidence type="ECO:0000256" key="3">
    <source>
        <dbReference type="ARBA" id="ARBA00007163"/>
    </source>
</evidence>
<evidence type="ECO:0000256" key="9">
    <source>
        <dbReference type="SAM" id="Phobius"/>
    </source>
</evidence>
<sequence length="332" mass="37955">MADVVEQQTDPWSEIDWGEFFDSVRDSGDLFSDDLFLSEDLPPAVETPGSFQSSTSPKLGDIEQFLLEGGFDLGETEEGINEYMSGFLLDSPEEECGDTRVSYDDVRSTDSNKEQNEEIKSAGDGLLSGESDDVEEKEEMEKADASDAADEGEGGMSKKRKRQLRNRDSAMRSRERKKLYVRDLEIKSKFMEGECRRLEYTLRCIMAENQILRHQLQTFGASEPKQESAALPLESLLLGSLFWLLSIVFLFHPLANKVSGLRTRKQDHEIAVAVRDAGSSEKEVDWKLAPYPPLSRRLWKALRRKMKISHLISFLIEFFYFGFGRWRNVNIY</sequence>
<dbReference type="Gene3D" id="1.20.5.170">
    <property type="match status" value="1"/>
</dbReference>